<keyword evidence="8 11" id="KW-0472">Membrane</keyword>
<proteinExistence type="inferred from homology"/>
<dbReference type="AlphaFoldDB" id="A0AAW2LAE7"/>
<evidence type="ECO:0000256" key="4">
    <source>
        <dbReference type="ARBA" id="ARBA00022692"/>
    </source>
</evidence>
<evidence type="ECO:0000256" key="7">
    <source>
        <dbReference type="ARBA" id="ARBA00022989"/>
    </source>
</evidence>
<comment type="subunit">
    <text evidence="3">Constitutively interacts with CASP4; required for the localization of procaspase 4 to the ER.</text>
</comment>
<comment type="similarity">
    <text evidence="2">Belongs to the TMEM214 family.</text>
</comment>
<comment type="function">
    <text evidence="10">Critical mediator, in cooperation with CASP4, of endoplasmic reticulum-stress induced apoptosis. Required or the activation of CASP4 following endoplasmic reticulum stress.</text>
</comment>
<keyword evidence="4 11" id="KW-0812">Transmembrane</keyword>
<dbReference type="GO" id="GO:0005789">
    <property type="term" value="C:endoplasmic reticulum membrane"/>
    <property type="evidence" value="ECO:0007669"/>
    <property type="project" value="UniProtKB-SubCell"/>
</dbReference>
<feature type="transmembrane region" description="Helical" evidence="11">
    <location>
        <begin position="505"/>
        <end position="529"/>
    </location>
</feature>
<dbReference type="InterPro" id="IPR019308">
    <property type="entry name" value="TMEM214"/>
</dbReference>
<name>A0AAW2LAE7_SESRA</name>
<comment type="caution">
    <text evidence="12">The sequence shown here is derived from an EMBL/GenBank/DDBJ whole genome shotgun (WGS) entry which is preliminary data.</text>
</comment>
<comment type="subcellular location">
    <subcellularLocation>
        <location evidence="1">Endoplasmic reticulum membrane</location>
        <topology evidence="1">Multi-pass membrane protein</topology>
    </subcellularLocation>
</comment>
<reference evidence="12" key="1">
    <citation type="submission" date="2020-06" db="EMBL/GenBank/DDBJ databases">
        <authorList>
            <person name="Li T."/>
            <person name="Hu X."/>
            <person name="Zhang T."/>
            <person name="Song X."/>
            <person name="Zhang H."/>
            <person name="Dai N."/>
            <person name="Sheng W."/>
            <person name="Hou X."/>
            <person name="Wei L."/>
        </authorList>
    </citation>
    <scope>NUCLEOTIDE SEQUENCE</scope>
    <source>
        <strain evidence="12">G02</strain>
        <tissue evidence="12">Leaf</tissue>
    </source>
</reference>
<dbReference type="Pfam" id="PF10151">
    <property type="entry name" value="TMEM214"/>
    <property type="match status" value="1"/>
</dbReference>
<accession>A0AAW2LAE7</accession>
<evidence type="ECO:0000256" key="5">
    <source>
        <dbReference type="ARBA" id="ARBA00022703"/>
    </source>
</evidence>
<evidence type="ECO:0000256" key="9">
    <source>
        <dbReference type="ARBA" id="ARBA00023180"/>
    </source>
</evidence>
<evidence type="ECO:0000256" key="11">
    <source>
        <dbReference type="SAM" id="Phobius"/>
    </source>
</evidence>
<keyword evidence="6" id="KW-0256">Endoplasmic reticulum</keyword>
<organism evidence="12">
    <name type="scientific">Sesamum radiatum</name>
    <name type="common">Black benniseed</name>
    <dbReference type="NCBI Taxonomy" id="300843"/>
    <lineage>
        <taxon>Eukaryota</taxon>
        <taxon>Viridiplantae</taxon>
        <taxon>Streptophyta</taxon>
        <taxon>Embryophyta</taxon>
        <taxon>Tracheophyta</taxon>
        <taxon>Spermatophyta</taxon>
        <taxon>Magnoliopsida</taxon>
        <taxon>eudicotyledons</taxon>
        <taxon>Gunneridae</taxon>
        <taxon>Pentapetalae</taxon>
        <taxon>asterids</taxon>
        <taxon>lamiids</taxon>
        <taxon>Lamiales</taxon>
        <taxon>Pedaliaceae</taxon>
        <taxon>Sesamum</taxon>
    </lineage>
</organism>
<evidence type="ECO:0008006" key="13">
    <source>
        <dbReference type="Google" id="ProtNLM"/>
    </source>
</evidence>
<keyword evidence="7 11" id="KW-1133">Transmembrane helix</keyword>
<dbReference type="PANTHER" id="PTHR13448">
    <property type="entry name" value="TRANSMEMBRANE PROTEIN 214"/>
    <property type="match status" value="1"/>
</dbReference>
<evidence type="ECO:0000256" key="6">
    <source>
        <dbReference type="ARBA" id="ARBA00022824"/>
    </source>
</evidence>
<sequence length="536" mass="60260">MQEMKKDFELAEECSPSPVIGREYHQVDGEWQTVRRKNRRRQPLRFLSTRENADGAEQQDRLVDAFPEDSVDGLRVADAVVTESSSGNDVEMEITPKVTVAEAFRNINVTHFASFIADISEMHDVQLMRFADYFGKVLAKVSYSQFPWIEILKDSSVAKMVDIPLVDIPQEVYKISVDWLSSRAVDALGSFVLWLLDNIVGEFEIHQGVAKATKKAVPETPPKSQVAIFVVLAMILRCKPDLLIILLPIIKDSEKYKGHDKIPVMVWVIAQASQGDLAVGLFLCVHFLFNMLKDESNSNMESWDFTLQVIERVVSSPKARMILLNRATRKGKRLVPPSALEFLMRTTFSVQFNGTERLQVVYPTLKEVAIAAPSGSKTLKQITRKIMLFAIKAAGEGIVDLSEEAGDLCIWCLTMNQDCYKQWEDIYLENVEGSILVLKKLLDEWKVFSVKQPILDPLKKSIQRLRVKNQKAMAGCENAARYASLRVAETYCKMLLGEISPGQRYLSILVLAGIALAGIVVAMNAAFLFKDLKSFG</sequence>
<evidence type="ECO:0000256" key="1">
    <source>
        <dbReference type="ARBA" id="ARBA00004477"/>
    </source>
</evidence>
<dbReference type="EMBL" id="JACGWJ010000025">
    <property type="protein sequence ID" value="KAL0316156.1"/>
    <property type="molecule type" value="Genomic_DNA"/>
</dbReference>
<dbReference type="GO" id="GO:0005794">
    <property type="term" value="C:Golgi apparatus"/>
    <property type="evidence" value="ECO:0007669"/>
    <property type="project" value="TreeGrafter"/>
</dbReference>
<gene>
    <name evidence="12" type="ORF">Sradi_5493800</name>
</gene>
<evidence type="ECO:0000256" key="10">
    <source>
        <dbReference type="ARBA" id="ARBA00024938"/>
    </source>
</evidence>
<protein>
    <recommendedName>
        <fullName evidence="13">Transmembrane protein</fullName>
    </recommendedName>
</protein>
<keyword evidence="5" id="KW-0053">Apoptosis</keyword>
<reference evidence="12" key="2">
    <citation type="journal article" date="2024" name="Plant">
        <title>Genomic evolution and insights into agronomic trait innovations of Sesamum species.</title>
        <authorList>
            <person name="Miao H."/>
            <person name="Wang L."/>
            <person name="Qu L."/>
            <person name="Liu H."/>
            <person name="Sun Y."/>
            <person name="Le M."/>
            <person name="Wang Q."/>
            <person name="Wei S."/>
            <person name="Zheng Y."/>
            <person name="Lin W."/>
            <person name="Duan Y."/>
            <person name="Cao H."/>
            <person name="Xiong S."/>
            <person name="Wang X."/>
            <person name="Wei L."/>
            <person name="Li C."/>
            <person name="Ma Q."/>
            <person name="Ju M."/>
            <person name="Zhao R."/>
            <person name="Li G."/>
            <person name="Mu C."/>
            <person name="Tian Q."/>
            <person name="Mei H."/>
            <person name="Zhang T."/>
            <person name="Gao T."/>
            <person name="Zhang H."/>
        </authorList>
    </citation>
    <scope>NUCLEOTIDE SEQUENCE</scope>
    <source>
        <strain evidence="12">G02</strain>
    </source>
</reference>
<evidence type="ECO:0000256" key="3">
    <source>
        <dbReference type="ARBA" id="ARBA00011720"/>
    </source>
</evidence>
<evidence type="ECO:0000256" key="8">
    <source>
        <dbReference type="ARBA" id="ARBA00023136"/>
    </source>
</evidence>
<evidence type="ECO:0000313" key="12">
    <source>
        <dbReference type="EMBL" id="KAL0316156.1"/>
    </source>
</evidence>
<evidence type="ECO:0000256" key="2">
    <source>
        <dbReference type="ARBA" id="ARBA00007984"/>
    </source>
</evidence>
<keyword evidence="9" id="KW-0325">Glycoprotein</keyword>
<dbReference type="PANTHER" id="PTHR13448:SF0">
    <property type="entry name" value="TRANSMEMBRANE PROTEIN 214"/>
    <property type="match status" value="1"/>
</dbReference>